<accession>A0ABY5JTB8</accession>
<dbReference type="Pfam" id="PF06445">
    <property type="entry name" value="GyrI-like"/>
    <property type="match status" value="1"/>
</dbReference>
<keyword evidence="4" id="KW-1185">Reference proteome</keyword>
<dbReference type="Proteomes" id="UP001059773">
    <property type="component" value="Chromosome"/>
</dbReference>
<feature type="coiled-coil region" evidence="1">
    <location>
        <begin position="17"/>
        <end position="67"/>
    </location>
</feature>
<dbReference type="SMART" id="SM00871">
    <property type="entry name" value="AraC_E_bind"/>
    <property type="match status" value="1"/>
</dbReference>
<gene>
    <name evidence="3" type="ORF">NP439_01630</name>
</gene>
<dbReference type="Gene3D" id="1.10.1660.10">
    <property type="match status" value="1"/>
</dbReference>
<organism evidence="3 4">
    <name type="scientific">Oceanobacillus jeddahense</name>
    <dbReference type="NCBI Taxonomy" id="1462527"/>
    <lineage>
        <taxon>Bacteria</taxon>
        <taxon>Bacillati</taxon>
        <taxon>Bacillota</taxon>
        <taxon>Bacilli</taxon>
        <taxon>Bacillales</taxon>
        <taxon>Bacillaceae</taxon>
        <taxon>Oceanobacillus</taxon>
    </lineage>
</organism>
<dbReference type="SUPFAM" id="SSF55136">
    <property type="entry name" value="Probable bacterial effector-binding domain"/>
    <property type="match status" value="1"/>
</dbReference>
<evidence type="ECO:0000313" key="3">
    <source>
        <dbReference type="EMBL" id="UUI03434.1"/>
    </source>
</evidence>
<feature type="domain" description="AraC effector-binding" evidence="2">
    <location>
        <begin position="77"/>
        <end position="208"/>
    </location>
</feature>
<dbReference type="Gene3D" id="3.20.80.10">
    <property type="entry name" value="Regulatory factor, effector binding domain"/>
    <property type="match status" value="1"/>
</dbReference>
<dbReference type="InterPro" id="IPR029442">
    <property type="entry name" value="GyrI-like"/>
</dbReference>
<dbReference type="RefSeq" id="WP_256708506.1">
    <property type="nucleotide sequence ID" value="NZ_CP101914.1"/>
</dbReference>
<protein>
    <submittedName>
        <fullName evidence="3">MerR family transcriptional regulator</fullName>
    </submittedName>
</protein>
<evidence type="ECO:0000259" key="2">
    <source>
        <dbReference type="SMART" id="SM00871"/>
    </source>
</evidence>
<dbReference type="InterPro" id="IPR011256">
    <property type="entry name" value="Reg_factor_effector_dom_sf"/>
</dbReference>
<keyword evidence="1" id="KW-0175">Coiled coil</keyword>
<dbReference type="InterPro" id="IPR009061">
    <property type="entry name" value="DNA-bd_dom_put_sf"/>
</dbReference>
<sequence>MKELKTILILKECEFSLDEIEQVLNEQDSNNLNLRLQKKTDELKNQQEQITKKIKNIEQLNKLLQNEEPIISAPVLSNCYIEKRKSLQAVSLRKTVNLIEIDTLVKELFERIYAFQLTVDGKLLAIFHHKDQKQNKADVELLLPVKAGKNEGFLTTLPEGNYACVDMKGPYSELHYAYRCLKAWLKEQSLSITGMYMEEYVKGLVPLNVTNPLHIKPNDELHPNDFLTKVFVKIG</sequence>
<dbReference type="SUPFAM" id="SSF46955">
    <property type="entry name" value="Putative DNA-binding domain"/>
    <property type="match status" value="1"/>
</dbReference>
<dbReference type="EMBL" id="CP101914">
    <property type="protein sequence ID" value="UUI03434.1"/>
    <property type="molecule type" value="Genomic_DNA"/>
</dbReference>
<name>A0ABY5JTB8_9BACI</name>
<proteinExistence type="predicted"/>
<evidence type="ECO:0000256" key="1">
    <source>
        <dbReference type="SAM" id="Coils"/>
    </source>
</evidence>
<reference evidence="3" key="1">
    <citation type="submission" date="2022-07" db="EMBL/GenBank/DDBJ databases">
        <title>FELIX.</title>
        <authorList>
            <person name="Wan K.H."/>
            <person name="Park S."/>
            <person name="Lawrence Q."/>
            <person name="Eichenberger J.P."/>
            <person name="Booth B.W."/>
            <person name="Piaggio A.J."/>
            <person name="Chandler J.C."/>
            <person name="Franklin A.B."/>
            <person name="Celniker S.E."/>
        </authorList>
    </citation>
    <scope>NUCLEOTIDE SEQUENCE</scope>
    <source>
        <strain evidence="3">QA-1986 374</strain>
    </source>
</reference>
<dbReference type="InterPro" id="IPR010499">
    <property type="entry name" value="AraC_E-bd"/>
</dbReference>
<evidence type="ECO:0000313" key="4">
    <source>
        <dbReference type="Proteomes" id="UP001059773"/>
    </source>
</evidence>